<dbReference type="SUPFAM" id="SSF53474">
    <property type="entry name" value="alpha/beta-Hydrolases"/>
    <property type="match status" value="1"/>
</dbReference>
<organism evidence="9 10">
    <name type="scientific">Eubacterium multiforme</name>
    <dbReference type="NCBI Taxonomy" id="83339"/>
    <lineage>
        <taxon>Bacteria</taxon>
        <taxon>Bacillati</taxon>
        <taxon>Bacillota</taxon>
        <taxon>Clostridia</taxon>
        <taxon>Eubacteriales</taxon>
        <taxon>Eubacteriaceae</taxon>
        <taxon>Eubacterium</taxon>
    </lineage>
</organism>
<dbReference type="EC" id="3.4.11.5" evidence="3 7"/>
<dbReference type="PANTHER" id="PTHR43798">
    <property type="entry name" value="MONOACYLGLYCEROL LIPASE"/>
    <property type="match status" value="1"/>
</dbReference>
<keyword evidence="5 7" id="KW-0378">Hydrolase</keyword>
<comment type="function">
    <text evidence="7">Releases the N-terminal proline from various substrates.</text>
</comment>
<name>A0ABT9UXC3_9FIRM</name>
<evidence type="ECO:0000256" key="5">
    <source>
        <dbReference type="ARBA" id="ARBA00022801"/>
    </source>
</evidence>
<dbReference type="RefSeq" id="WP_307487852.1">
    <property type="nucleotide sequence ID" value="NZ_JAUSUF010000014.1"/>
</dbReference>
<dbReference type="EMBL" id="JAUSUF010000014">
    <property type="protein sequence ID" value="MDQ0150967.1"/>
    <property type="molecule type" value="Genomic_DNA"/>
</dbReference>
<reference evidence="9 10" key="1">
    <citation type="submission" date="2023-07" db="EMBL/GenBank/DDBJ databases">
        <title>Genomic Encyclopedia of Type Strains, Phase IV (KMG-IV): sequencing the most valuable type-strain genomes for metagenomic binning, comparative biology and taxonomic classification.</title>
        <authorList>
            <person name="Goeker M."/>
        </authorList>
    </citation>
    <scope>NUCLEOTIDE SEQUENCE [LARGE SCALE GENOMIC DNA]</scope>
    <source>
        <strain evidence="9 10">DSM 20694</strain>
    </source>
</reference>
<dbReference type="NCBIfam" id="TIGR01250">
    <property type="entry name" value="pro_imino_pep_2"/>
    <property type="match status" value="1"/>
</dbReference>
<dbReference type="InterPro" id="IPR005945">
    <property type="entry name" value="Pro_imino_pep"/>
</dbReference>
<dbReference type="PIRSF" id="PIRSF005539">
    <property type="entry name" value="Pept_S33_TRI_F1"/>
    <property type="match status" value="1"/>
</dbReference>
<dbReference type="InterPro" id="IPR029058">
    <property type="entry name" value="AB_hydrolase_fold"/>
</dbReference>
<dbReference type="GO" id="GO:0004177">
    <property type="term" value="F:aminopeptidase activity"/>
    <property type="evidence" value="ECO:0007669"/>
    <property type="project" value="UniProtKB-KW"/>
</dbReference>
<comment type="catalytic activity">
    <reaction evidence="1 7">
        <text>Release of N-terminal proline from a peptide.</text>
        <dbReference type="EC" id="3.4.11.5"/>
    </reaction>
</comment>
<proteinExistence type="inferred from homology"/>
<dbReference type="InterPro" id="IPR050266">
    <property type="entry name" value="AB_hydrolase_sf"/>
</dbReference>
<dbReference type="InterPro" id="IPR002410">
    <property type="entry name" value="Peptidase_S33"/>
</dbReference>
<dbReference type="PANTHER" id="PTHR43798:SF33">
    <property type="entry name" value="HYDROLASE, PUTATIVE (AFU_ORTHOLOGUE AFUA_2G14860)-RELATED"/>
    <property type="match status" value="1"/>
</dbReference>
<comment type="caution">
    <text evidence="9">The sequence shown here is derived from an EMBL/GenBank/DDBJ whole genome shotgun (WGS) entry which is preliminary data.</text>
</comment>
<evidence type="ECO:0000259" key="8">
    <source>
        <dbReference type="Pfam" id="PF00561"/>
    </source>
</evidence>
<keyword evidence="7" id="KW-0645">Protease</keyword>
<dbReference type="Pfam" id="PF00561">
    <property type="entry name" value="Abhydrolase_1"/>
    <property type="match status" value="1"/>
</dbReference>
<evidence type="ECO:0000256" key="1">
    <source>
        <dbReference type="ARBA" id="ARBA00001585"/>
    </source>
</evidence>
<gene>
    <name evidence="9" type="ORF">J2S18_002941</name>
</gene>
<accession>A0ABT9UXC3</accession>
<evidence type="ECO:0000256" key="6">
    <source>
        <dbReference type="ARBA" id="ARBA00029605"/>
    </source>
</evidence>
<keyword evidence="7 9" id="KW-0031">Aminopeptidase</keyword>
<evidence type="ECO:0000256" key="7">
    <source>
        <dbReference type="PIRNR" id="PIRNR005539"/>
    </source>
</evidence>
<evidence type="ECO:0000313" key="9">
    <source>
        <dbReference type="EMBL" id="MDQ0150967.1"/>
    </source>
</evidence>
<keyword evidence="10" id="KW-1185">Reference proteome</keyword>
<dbReference type="PRINTS" id="PR00793">
    <property type="entry name" value="PROAMNOPTASE"/>
</dbReference>
<feature type="domain" description="AB hydrolase-1" evidence="8">
    <location>
        <begin position="28"/>
        <end position="277"/>
    </location>
</feature>
<comment type="similarity">
    <text evidence="2 7">Belongs to the peptidase S33 family.</text>
</comment>
<evidence type="ECO:0000313" key="10">
    <source>
        <dbReference type="Proteomes" id="UP001228504"/>
    </source>
</evidence>
<dbReference type="InterPro" id="IPR000073">
    <property type="entry name" value="AB_hydrolase_1"/>
</dbReference>
<dbReference type="NCBIfam" id="NF045945">
    <property type="entry name" value="ProImpepLactob"/>
    <property type="match status" value="1"/>
</dbReference>
<sequence length="293" mass="33844">MKITEGYMPYLGYKTYYRIVGECIGNKKPLLLLHGGPGSTHNYFEVLDKVAEDGRSVIMYDQLGCGLSSTPSRPDLWCAKTWIEELIELRKYLGLDEIHLLGQSWGGMQAIEYACEYKPKGIKSYILSSTLPAASLWEKEQRRRIKYLPKEMQEAIKKAEENNDYSSKEYQEAEDEFMLRYCAGPVDENSPECLRRPKVSGTEAYVTAWGENEFTPSGTLKNFDFIEEIKNIKEPCLIISGLLDLCSPLIAKTMYDKIPNSKWELFEFSRHMAFVEENEKYIKVLNEWLNEND</sequence>
<evidence type="ECO:0000256" key="2">
    <source>
        <dbReference type="ARBA" id="ARBA00010088"/>
    </source>
</evidence>
<evidence type="ECO:0000256" key="3">
    <source>
        <dbReference type="ARBA" id="ARBA00012568"/>
    </source>
</evidence>
<protein>
    <recommendedName>
        <fullName evidence="4 7">Proline iminopeptidase</fullName>
        <shortName evidence="7">PIP</shortName>
        <ecNumber evidence="3 7">3.4.11.5</ecNumber>
    </recommendedName>
    <alternativeName>
        <fullName evidence="6 7">Prolyl aminopeptidase</fullName>
    </alternativeName>
</protein>
<evidence type="ECO:0000256" key="4">
    <source>
        <dbReference type="ARBA" id="ARBA00021843"/>
    </source>
</evidence>
<dbReference type="Proteomes" id="UP001228504">
    <property type="component" value="Unassembled WGS sequence"/>
</dbReference>
<dbReference type="Gene3D" id="3.40.50.1820">
    <property type="entry name" value="alpha/beta hydrolase"/>
    <property type="match status" value="1"/>
</dbReference>